<dbReference type="SUPFAM" id="SSF47384">
    <property type="entry name" value="Homodimeric domain of signal transducing histidine kinase"/>
    <property type="match status" value="1"/>
</dbReference>
<dbReference type="PROSITE" id="PS50113">
    <property type="entry name" value="PAC"/>
    <property type="match status" value="1"/>
</dbReference>
<dbReference type="InterPro" id="IPR029151">
    <property type="entry name" value="Sensor-like_sf"/>
</dbReference>
<proteinExistence type="predicted"/>
<dbReference type="NCBIfam" id="TIGR00229">
    <property type="entry name" value="sensory_box"/>
    <property type="match status" value="1"/>
</dbReference>
<dbReference type="InterPro" id="IPR003594">
    <property type="entry name" value="HATPase_dom"/>
</dbReference>
<keyword evidence="25" id="KW-1185">Reference proteome</keyword>
<feature type="modified residue" description="Phosphohistidine" evidence="16">
    <location>
        <position position="1109"/>
    </location>
</feature>
<dbReference type="Gene3D" id="3.30.565.10">
    <property type="entry name" value="Histidine kinase-like ATPase, C-terminal domain"/>
    <property type="match status" value="1"/>
</dbReference>
<comment type="subcellular location">
    <subcellularLocation>
        <location evidence="2">Cell membrane</location>
        <topology evidence="2">Multi-pass membrane protein</topology>
    </subcellularLocation>
</comment>
<dbReference type="Pfam" id="PF01627">
    <property type="entry name" value="Hpt"/>
    <property type="match status" value="1"/>
</dbReference>
<evidence type="ECO:0000256" key="2">
    <source>
        <dbReference type="ARBA" id="ARBA00004651"/>
    </source>
</evidence>
<feature type="domain" description="PAC" evidence="22">
    <location>
        <begin position="434"/>
        <end position="489"/>
    </location>
</feature>
<evidence type="ECO:0000256" key="17">
    <source>
        <dbReference type="PROSITE-ProRule" id="PRU00169"/>
    </source>
</evidence>
<evidence type="ECO:0000256" key="11">
    <source>
        <dbReference type="ARBA" id="ARBA00022989"/>
    </source>
</evidence>
<evidence type="ECO:0000256" key="9">
    <source>
        <dbReference type="ARBA" id="ARBA00022777"/>
    </source>
</evidence>
<dbReference type="SMART" id="SM00091">
    <property type="entry name" value="PAS"/>
    <property type="match status" value="1"/>
</dbReference>
<evidence type="ECO:0000256" key="3">
    <source>
        <dbReference type="ARBA" id="ARBA00012438"/>
    </source>
</evidence>
<evidence type="ECO:0000259" key="23">
    <source>
        <dbReference type="PROSITE" id="PS50894"/>
    </source>
</evidence>
<keyword evidence="7 18" id="KW-0812">Transmembrane</keyword>
<dbReference type="PROSITE" id="PS50110">
    <property type="entry name" value="RESPONSE_REGULATORY"/>
    <property type="match status" value="2"/>
</dbReference>
<dbReference type="FunFam" id="1.10.287.130:FF:000002">
    <property type="entry name" value="Two-component osmosensing histidine kinase"/>
    <property type="match status" value="1"/>
</dbReference>
<dbReference type="SUPFAM" id="SSF47226">
    <property type="entry name" value="Histidine-containing phosphotransfer domain, HPT domain"/>
    <property type="match status" value="1"/>
</dbReference>
<evidence type="ECO:0000256" key="10">
    <source>
        <dbReference type="ARBA" id="ARBA00022840"/>
    </source>
</evidence>
<organism evidence="24 25">
    <name type="scientific">Paraperlucidibaca baekdonensis</name>
    <dbReference type="NCBI Taxonomy" id="748120"/>
    <lineage>
        <taxon>Bacteria</taxon>
        <taxon>Pseudomonadati</taxon>
        <taxon>Pseudomonadota</taxon>
        <taxon>Gammaproteobacteria</taxon>
        <taxon>Moraxellales</taxon>
        <taxon>Moraxellaceae</taxon>
        <taxon>Paraperlucidibaca</taxon>
    </lineage>
</organism>
<feature type="domain" description="Response regulatory" evidence="20">
    <location>
        <begin position="764"/>
        <end position="886"/>
    </location>
</feature>
<dbReference type="OrthoDB" id="9797243at2"/>
<dbReference type="CDD" id="cd00082">
    <property type="entry name" value="HisKA"/>
    <property type="match status" value="1"/>
</dbReference>
<dbReference type="InterPro" id="IPR008207">
    <property type="entry name" value="Sig_transdc_His_kin_Hpt_dom"/>
</dbReference>
<dbReference type="Pfam" id="PF00989">
    <property type="entry name" value="PAS"/>
    <property type="match status" value="1"/>
</dbReference>
<dbReference type="Pfam" id="PF21623">
    <property type="entry name" value="HK_sensor_dom_bact"/>
    <property type="match status" value="1"/>
</dbReference>
<dbReference type="GO" id="GO:0005886">
    <property type="term" value="C:plasma membrane"/>
    <property type="evidence" value="ECO:0007669"/>
    <property type="project" value="UniProtKB-SubCell"/>
</dbReference>
<dbReference type="SUPFAM" id="SSF55785">
    <property type="entry name" value="PYP-like sensor domain (PAS domain)"/>
    <property type="match status" value="1"/>
</dbReference>
<evidence type="ECO:0000256" key="13">
    <source>
        <dbReference type="ARBA" id="ARBA00023136"/>
    </source>
</evidence>
<keyword evidence="13 18" id="KW-0472">Membrane</keyword>
<dbReference type="InterPro" id="IPR004358">
    <property type="entry name" value="Sig_transdc_His_kin-like_C"/>
</dbReference>
<dbReference type="CDD" id="cd16922">
    <property type="entry name" value="HATPase_EvgS-ArcB-TorS-like"/>
    <property type="match status" value="1"/>
</dbReference>
<dbReference type="GO" id="GO:0006355">
    <property type="term" value="P:regulation of DNA-templated transcription"/>
    <property type="evidence" value="ECO:0007669"/>
    <property type="project" value="InterPro"/>
</dbReference>
<dbReference type="Pfam" id="PF00072">
    <property type="entry name" value="Response_reg"/>
    <property type="match status" value="2"/>
</dbReference>
<feature type="transmembrane region" description="Helical" evidence="18">
    <location>
        <begin position="367"/>
        <end position="392"/>
    </location>
</feature>
<dbReference type="InterPro" id="IPR036890">
    <property type="entry name" value="HATPase_C_sf"/>
</dbReference>
<evidence type="ECO:0000256" key="6">
    <source>
        <dbReference type="ARBA" id="ARBA00022679"/>
    </source>
</evidence>
<dbReference type="InterPro" id="IPR035965">
    <property type="entry name" value="PAS-like_dom_sf"/>
</dbReference>
<dbReference type="SMART" id="SM00448">
    <property type="entry name" value="REC"/>
    <property type="match status" value="2"/>
</dbReference>
<sequence length="1168" mass="127942">MLALQWHKPSSRVTAWLALVVLLCVVTISAMVISDSRARKTADQELNTALVRMSAHRTEQFSSHLLALRNDVRFLSRLPPVKGMTRAAFNQGIDPQSQLSSARWAQQLADVYGAYLETNPSLLQVRLIGVQNGGRELVRVDRREGQSQRVVGDQLQVKEDMRYFQETLKLKRNEIYISPFNLNREFGEVEEPHSPVVRMATPVFHANGELYAIVVVNYNSQDILAAVKAKLPKYAQAYVTNTSGDFILHPDRHKTYGFDLGQRYRWQDMARPRTENVAQLRGISLWQTDDSHVLRVAKRVLKVGDGRTAYDLVFFITADEATIDHSILAARKTIWLSMIIVSVVSAIFLQLYLLIRRRQQQIDLQRNHQAAIVASASDAIIVTTLTGTILSWNQASSRLFGYSSDEATGCDLNALICPDDAEAASIQETLSQGHSVAHFVTSRERSDGELIFVSYSLSPVRDVGGDVIAIAHSLRDITREKAAEAEVLALNANLEQQVLDRTAELQVAKERAEVASQAKSAFVANISHEIRTPMNAVLGITHLLGKTKLSADQTKYMAMLRGAGESLLTLLNDILDFSKIEAGHMTLVEAPFRLNDVLNVLATIMSVNAAHKSLELIIGLEPEVETNYVGDVQRLQQVLVNLVGNAIKFTEAGEVALLVDRHRDNDLGECLRFRIRDTGIGMTAEQQAGLFAPFSQADASITRRFGGTGLGLAISKRLVELMGGQLQLRSDYGVGTEFSLIVPLHASQLALDSSRRAETLGDLRILVVDDNATSCEYLCKAIESWGWHATGVISGHNALAVIARAQAANNPFDVLVVDWQMPGLDGLETMAAVRQSHPNSSWPMVIMVSAFQQSDLQASVEAEQVDAVLVKPVTSSNLFDTLHEALANQRGEQVLAIPDVVAQPLTGKQVLLVEDNALNRFVASQMLMQAGADVHIAEHGEQAVEAVAAASVVFDLILMDIQMPVMDGLTATEHLRQQQQWRGPILAMTAGVLDSERESYLAAGMNGFIAKPIIYEQMMTTILAALASPLAATHQSVGAVALRERPLLQQRLPDFDVSSLVALAQNDKGYIDALASIVAKAVRANVTPINEVRAAWREGDVERASGLLHSLRGSLGSLGAQRFAHVALQLELAISANDTEQIEALFDTTTAALSASLAQAARWLESRQ</sequence>
<evidence type="ECO:0000313" key="25">
    <source>
        <dbReference type="Proteomes" id="UP000256774"/>
    </source>
</evidence>
<gene>
    <name evidence="24" type="ORF">DFR26_1808</name>
</gene>
<feature type="domain" description="HPt" evidence="23">
    <location>
        <begin position="1070"/>
        <end position="1167"/>
    </location>
</feature>
<name>A0A3E0H1E2_9GAMM</name>
<comment type="catalytic activity">
    <reaction evidence="1">
        <text>ATP + protein L-histidine = ADP + protein N-phospho-L-histidine.</text>
        <dbReference type="EC" id="2.7.13.3"/>
    </reaction>
</comment>
<dbReference type="InterPro" id="IPR000014">
    <property type="entry name" value="PAS"/>
</dbReference>
<dbReference type="InterPro" id="IPR036641">
    <property type="entry name" value="HPT_dom_sf"/>
</dbReference>
<dbReference type="FunFam" id="3.30.565.10:FF:000010">
    <property type="entry name" value="Sensor histidine kinase RcsC"/>
    <property type="match status" value="1"/>
</dbReference>
<dbReference type="Gene3D" id="1.10.287.130">
    <property type="match status" value="1"/>
</dbReference>
<dbReference type="GO" id="GO:0000155">
    <property type="term" value="F:phosphorelay sensor kinase activity"/>
    <property type="evidence" value="ECO:0007669"/>
    <property type="project" value="InterPro"/>
</dbReference>
<dbReference type="Pfam" id="PF02518">
    <property type="entry name" value="HATPase_c"/>
    <property type="match status" value="1"/>
</dbReference>
<feature type="modified residue" description="4-aspartylphosphate" evidence="17">
    <location>
        <position position="960"/>
    </location>
</feature>
<dbReference type="PANTHER" id="PTHR45339">
    <property type="entry name" value="HYBRID SIGNAL TRANSDUCTION HISTIDINE KINASE J"/>
    <property type="match status" value="1"/>
</dbReference>
<dbReference type="InterPro" id="IPR000700">
    <property type="entry name" value="PAS-assoc_C"/>
</dbReference>
<dbReference type="Gene3D" id="3.30.450.20">
    <property type="entry name" value="PAS domain"/>
    <property type="match status" value="2"/>
</dbReference>
<evidence type="ECO:0000256" key="4">
    <source>
        <dbReference type="ARBA" id="ARBA00022475"/>
    </source>
</evidence>
<keyword evidence="11 18" id="KW-1133">Transmembrane helix</keyword>
<dbReference type="SMART" id="SM00388">
    <property type="entry name" value="HisKA"/>
    <property type="match status" value="1"/>
</dbReference>
<evidence type="ECO:0000259" key="20">
    <source>
        <dbReference type="PROSITE" id="PS50110"/>
    </source>
</evidence>
<dbReference type="Gene3D" id="3.40.50.2300">
    <property type="match status" value="2"/>
</dbReference>
<comment type="subunit">
    <text evidence="14">At low DSF concentrations, interacts with RpfF.</text>
</comment>
<dbReference type="InterPro" id="IPR036097">
    <property type="entry name" value="HisK_dim/P_sf"/>
</dbReference>
<feature type="domain" description="Histidine kinase" evidence="19">
    <location>
        <begin position="525"/>
        <end position="746"/>
    </location>
</feature>
<keyword evidence="6" id="KW-0808">Transferase</keyword>
<feature type="domain" description="Response regulatory" evidence="20">
    <location>
        <begin position="909"/>
        <end position="1026"/>
    </location>
</feature>
<dbReference type="InterPro" id="IPR048760">
    <property type="entry name" value="VP0354-like_sensor_dom"/>
</dbReference>
<keyword evidence="4" id="KW-1003">Cell membrane</keyword>
<evidence type="ECO:0000256" key="16">
    <source>
        <dbReference type="PROSITE-ProRule" id="PRU00110"/>
    </source>
</evidence>
<dbReference type="PRINTS" id="PR00344">
    <property type="entry name" value="BCTRLSENSOR"/>
</dbReference>
<keyword evidence="5 17" id="KW-0597">Phosphoprotein</keyword>
<dbReference type="CDD" id="cd17546">
    <property type="entry name" value="REC_hyHK_CKI1_RcsC-like"/>
    <property type="match status" value="2"/>
</dbReference>
<dbReference type="InterPro" id="IPR003661">
    <property type="entry name" value="HisK_dim/P_dom"/>
</dbReference>
<comment type="caution">
    <text evidence="24">The sequence shown here is derived from an EMBL/GenBank/DDBJ whole genome shotgun (WGS) entry which is preliminary data.</text>
</comment>
<dbReference type="SUPFAM" id="SSF55874">
    <property type="entry name" value="ATPase domain of HSP90 chaperone/DNA topoisomerase II/histidine kinase"/>
    <property type="match status" value="1"/>
</dbReference>
<keyword evidence="8" id="KW-0547">Nucleotide-binding</keyword>
<dbReference type="GO" id="GO:0005524">
    <property type="term" value="F:ATP binding"/>
    <property type="evidence" value="ECO:0007669"/>
    <property type="project" value="UniProtKB-KW"/>
</dbReference>
<dbReference type="SUPFAM" id="SSF52172">
    <property type="entry name" value="CheY-like"/>
    <property type="match status" value="2"/>
</dbReference>
<evidence type="ECO:0000256" key="8">
    <source>
        <dbReference type="ARBA" id="ARBA00022741"/>
    </source>
</evidence>
<dbReference type="Pfam" id="PF00512">
    <property type="entry name" value="HisKA"/>
    <property type="match status" value="1"/>
</dbReference>
<dbReference type="PANTHER" id="PTHR45339:SF1">
    <property type="entry name" value="HYBRID SIGNAL TRANSDUCTION HISTIDINE KINASE J"/>
    <property type="match status" value="1"/>
</dbReference>
<dbReference type="EC" id="2.7.13.3" evidence="3"/>
<dbReference type="InterPro" id="IPR013767">
    <property type="entry name" value="PAS_fold"/>
</dbReference>
<dbReference type="CDD" id="cd00130">
    <property type="entry name" value="PAS"/>
    <property type="match status" value="1"/>
</dbReference>
<keyword evidence="10" id="KW-0067">ATP-binding</keyword>
<evidence type="ECO:0000259" key="19">
    <source>
        <dbReference type="PROSITE" id="PS50109"/>
    </source>
</evidence>
<evidence type="ECO:0000313" key="24">
    <source>
        <dbReference type="EMBL" id="REH36676.1"/>
    </source>
</evidence>
<dbReference type="InterPro" id="IPR011006">
    <property type="entry name" value="CheY-like_superfamily"/>
</dbReference>
<evidence type="ECO:0000256" key="15">
    <source>
        <dbReference type="ARBA" id="ARBA00068150"/>
    </source>
</evidence>
<feature type="domain" description="PAS" evidence="21">
    <location>
        <begin position="365"/>
        <end position="422"/>
    </location>
</feature>
<reference evidence="24 25" key="1">
    <citation type="submission" date="2018-08" db="EMBL/GenBank/DDBJ databases">
        <title>Genomic Encyclopedia of Type Strains, Phase IV (KMG-IV): sequencing the most valuable type-strain genomes for metagenomic binning, comparative biology and taxonomic classification.</title>
        <authorList>
            <person name="Goeker M."/>
        </authorList>
    </citation>
    <scope>NUCLEOTIDE SEQUENCE [LARGE SCALE GENOMIC DNA]</scope>
    <source>
        <strain evidence="24 25">DSM 26022</strain>
    </source>
</reference>
<dbReference type="PROSITE" id="PS50109">
    <property type="entry name" value="HIS_KIN"/>
    <property type="match status" value="1"/>
</dbReference>
<evidence type="ECO:0000256" key="7">
    <source>
        <dbReference type="ARBA" id="ARBA00022692"/>
    </source>
</evidence>
<dbReference type="PROSITE" id="PS50894">
    <property type="entry name" value="HPT"/>
    <property type="match status" value="1"/>
</dbReference>
<evidence type="ECO:0000259" key="21">
    <source>
        <dbReference type="PROSITE" id="PS50112"/>
    </source>
</evidence>
<dbReference type="InterPro" id="IPR005467">
    <property type="entry name" value="His_kinase_dom"/>
</dbReference>
<dbReference type="Proteomes" id="UP000256774">
    <property type="component" value="Unassembled WGS sequence"/>
</dbReference>
<dbReference type="PROSITE" id="PS50112">
    <property type="entry name" value="PAS"/>
    <property type="match status" value="1"/>
</dbReference>
<feature type="transmembrane region" description="Helical" evidence="18">
    <location>
        <begin position="334"/>
        <end position="355"/>
    </location>
</feature>
<evidence type="ECO:0000256" key="18">
    <source>
        <dbReference type="SAM" id="Phobius"/>
    </source>
</evidence>
<evidence type="ECO:0000256" key="14">
    <source>
        <dbReference type="ARBA" id="ARBA00064003"/>
    </source>
</evidence>
<protein>
    <recommendedName>
        <fullName evidence="15">Sensory/regulatory protein RpfC</fullName>
        <ecNumber evidence="3">2.7.13.3</ecNumber>
    </recommendedName>
</protein>
<keyword evidence="9" id="KW-0418">Kinase</keyword>
<dbReference type="EMBL" id="QUNR01000004">
    <property type="protein sequence ID" value="REH36676.1"/>
    <property type="molecule type" value="Genomic_DNA"/>
</dbReference>
<keyword evidence="12" id="KW-0902">Two-component regulatory system</keyword>
<feature type="modified residue" description="4-aspartylphosphate" evidence="17">
    <location>
        <position position="818"/>
    </location>
</feature>
<dbReference type="SMART" id="SM00387">
    <property type="entry name" value="HATPase_c"/>
    <property type="match status" value="1"/>
</dbReference>
<evidence type="ECO:0000259" key="22">
    <source>
        <dbReference type="PROSITE" id="PS50113"/>
    </source>
</evidence>
<dbReference type="RefSeq" id="WP_116208637.1">
    <property type="nucleotide sequence ID" value="NZ_QUNR01000004.1"/>
</dbReference>
<dbReference type="SUPFAM" id="SSF103190">
    <property type="entry name" value="Sensory domain-like"/>
    <property type="match status" value="1"/>
</dbReference>
<evidence type="ECO:0000256" key="5">
    <source>
        <dbReference type="ARBA" id="ARBA00022553"/>
    </source>
</evidence>
<dbReference type="AlphaFoldDB" id="A0A3E0H1E2"/>
<dbReference type="Gene3D" id="1.20.120.160">
    <property type="entry name" value="HPT domain"/>
    <property type="match status" value="1"/>
</dbReference>
<accession>A0A3E0H1E2</accession>
<dbReference type="InterPro" id="IPR001789">
    <property type="entry name" value="Sig_transdc_resp-reg_receiver"/>
</dbReference>
<evidence type="ECO:0000256" key="12">
    <source>
        <dbReference type="ARBA" id="ARBA00023012"/>
    </source>
</evidence>
<evidence type="ECO:0000256" key="1">
    <source>
        <dbReference type="ARBA" id="ARBA00000085"/>
    </source>
</evidence>